<evidence type="ECO:0008006" key="5">
    <source>
        <dbReference type="Google" id="ProtNLM"/>
    </source>
</evidence>
<feature type="transmembrane region" description="Helical" evidence="1">
    <location>
        <begin position="20"/>
        <end position="37"/>
    </location>
</feature>
<evidence type="ECO:0000313" key="3">
    <source>
        <dbReference type="EMBL" id="CAF4147819.1"/>
    </source>
</evidence>
<keyword evidence="1" id="KW-0472">Membrane</keyword>
<feature type="transmembrane region" description="Helical" evidence="1">
    <location>
        <begin position="117"/>
        <end position="135"/>
    </location>
</feature>
<feature type="transmembrane region" description="Helical" evidence="1">
    <location>
        <begin position="44"/>
        <end position="63"/>
    </location>
</feature>
<organism evidence="3 4">
    <name type="scientific">Adineta steineri</name>
    <dbReference type="NCBI Taxonomy" id="433720"/>
    <lineage>
        <taxon>Eukaryota</taxon>
        <taxon>Metazoa</taxon>
        <taxon>Spiralia</taxon>
        <taxon>Gnathifera</taxon>
        <taxon>Rotifera</taxon>
        <taxon>Eurotatoria</taxon>
        <taxon>Bdelloidea</taxon>
        <taxon>Adinetida</taxon>
        <taxon>Adinetidae</taxon>
        <taxon>Adineta</taxon>
    </lineage>
</organism>
<comment type="caution">
    <text evidence="3">The sequence shown here is derived from an EMBL/GenBank/DDBJ whole genome shotgun (WGS) entry which is preliminary data.</text>
</comment>
<keyword evidence="1" id="KW-1133">Transmembrane helix</keyword>
<dbReference type="Proteomes" id="UP000663881">
    <property type="component" value="Unassembled WGS sequence"/>
</dbReference>
<keyword evidence="1" id="KW-0812">Transmembrane</keyword>
<feature type="transmembrane region" description="Helical" evidence="1">
    <location>
        <begin position="155"/>
        <end position="174"/>
    </location>
</feature>
<protein>
    <recommendedName>
        <fullName evidence="5">Acyltransferase 3 domain-containing protein</fullName>
    </recommendedName>
</protein>
<name>A0A819XUE1_9BILA</name>
<sequence length="274" mass="31861">MLVILKPFFGGISTIFDASWFISDLWMILIIFQFIYYNKQNNKVIDLIYFICFFLITLTNIQWSGTSARSKITPSPGNALPLLQHNIFKLVFIRISLGILFYFCGMIYRIHIEKYQQLLFTGKNFCLAYITISLLDKYYNNSSGSLYYNAEYLSATIWLPISTSFIGIYIYISIAKCVSKYIDEKDILFVISNEIYHIMCQHMCIYLILNIIAIATLGDEKSEVLNASAKYRYNSEMRWPIYIGLCTLIPTYSAIYIRPLLQKNTKTTSNELKL</sequence>
<dbReference type="OrthoDB" id="10057147at2759"/>
<dbReference type="EMBL" id="CAJOAY010006685">
    <property type="protein sequence ID" value="CAF4147819.1"/>
    <property type="molecule type" value="Genomic_DNA"/>
</dbReference>
<evidence type="ECO:0000256" key="1">
    <source>
        <dbReference type="SAM" id="Phobius"/>
    </source>
</evidence>
<proteinExistence type="predicted"/>
<gene>
    <name evidence="3" type="ORF">OKA104_LOCUS38086</name>
    <name evidence="2" type="ORF">VCS650_LOCUS3235</name>
</gene>
<dbReference type="Proteomes" id="UP000663891">
    <property type="component" value="Unassembled WGS sequence"/>
</dbReference>
<dbReference type="AlphaFoldDB" id="A0A819XUE1"/>
<feature type="transmembrane region" description="Helical" evidence="1">
    <location>
        <begin position="83"/>
        <end position="105"/>
    </location>
</feature>
<feature type="transmembrane region" description="Helical" evidence="1">
    <location>
        <begin position="237"/>
        <end position="257"/>
    </location>
</feature>
<dbReference type="EMBL" id="CAJNON010000017">
    <property type="protein sequence ID" value="CAF0786403.1"/>
    <property type="molecule type" value="Genomic_DNA"/>
</dbReference>
<evidence type="ECO:0000313" key="4">
    <source>
        <dbReference type="Proteomes" id="UP000663881"/>
    </source>
</evidence>
<feature type="transmembrane region" description="Helical" evidence="1">
    <location>
        <begin position="195"/>
        <end position="217"/>
    </location>
</feature>
<reference evidence="3" key="1">
    <citation type="submission" date="2021-02" db="EMBL/GenBank/DDBJ databases">
        <authorList>
            <person name="Nowell W R."/>
        </authorList>
    </citation>
    <scope>NUCLEOTIDE SEQUENCE</scope>
</reference>
<accession>A0A819XUE1</accession>
<evidence type="ECO:0000313" key="2">
    <source>
        <dbReference type="EMBL" id="CAF0786403.1"/>
    </source>
</evidence>